<dbReference type="SUPFAM" id="SSF51182">
    <property type="entry name" value="RmlC-like cupins"/>
    <property type="match status" value="1"/>
</dbReference>
<dbReference type="InterPro" id="IPR020449">
    <property type="entry name" value="Tscrpt_reg_AraC-type_HTH"/>
</dbReference>
<dbReference type="SMART" id="SM00342">
    <property type="entry name" value="HTH_ARAC"/>
    <property type="match status" value="1"/>
</dbReference>
<dbReference type="EMBL" id="BAAABM010000066">
    <property type="protein sequence ID" value="GAA0368173.1"/>
    <property type="molecule type" value="Genomic_DNA"/>
</dbReference>
<dbReference type="InterPro" id="IPR013096">
    <property type="entry name" value="Cupin_2"/>
</dbReference>
<proteinExistence type="predicted"/>
<dbReference type="PANTHER" id="PTHR11019:SF199">
    <property type="entry name" value="HTH-TYPE TRANSCRIPTIONAL REGULATOR NIMR"/>
    <property type="match status" value="1"/>
</dbReference>
<reference evidence="6" key="1">
    <citation type="journal article" date="2019" name="Int. J. Syst. Evol. Microbiol.">
        <title>The Global Catalogue of Microorganisms (GCM) 10K type strain sequencing project: providing services to taxonomists for standard genome sequencing and annotation.</title>
        <authorList>
            <consortium name="The Broad Institute Genomics Platform"/>
            <consortium name="The Broad Institute Genome Sequencing Center for Infectious Disease"/>
            <person name="Wu L."/>
            <person name="Ma J."/>
        </authorList>
    </citation>
    <scope>NUCLEOTIDE SEQUENCE [LARGE SCALE GENOMIC DNA]</scope>
    <source>
        <strain evidence="6">JCM 3146</strain>
    </source>
</reference>
<evidence type="ECO:0000256" key="1">
    <source>
        <dbReference type="ARBA" id="ARBA00023015"/>
    </source>
</evidence>
<comment type="caution">
    <text evidence="5">The sequence shown here is derived from an EMBL/GenBank/DDBJ whole genome shotgun (WGS) entry which is preliminary data.</text>
</comment>
<evidence type="ECO:0000313" key="5">
    <source>
        <dbReference type="EMBL" id="GAA0368173.1"/>
    </source>
</evidence>
<accession>A0ABP3HD89</accession>
<dbReference type="Pfam" id="PF07883">
    <property type="entry name" value="Cupin_2"/>
    <property type="match status" value="1"/>
</dbReference>
<evidence type="ECO:0000259" key="4">
    <source>
        <dbReference type="PROSITE" id="PS01124"/>
    </source>
</evidence>
<dbReference type="SUPFAM" id="SSF46689">
    <property type="entry name" value="Homeodomain-like"/>
    <property type="match status" value="1"/>
</dbReference>
<organism evidence="5 6">
    <name type="scientific">Actinoallomurus spadix</name>
    <dbReference type="NCBI Taxonomy" id="79912"/>
    <lineage>
        <taxon>Bacteria</taxon>
        <taxon>Bacillati</taxon>
        <taxon>Actinomycetota</taxon>
        <taxon>Actinomycetes</taxon>
        <taxon>Streptosporangiales</taxon>
        <taxon>Thermomonosporaceae</taxon>
        <taxon>Actinoallomurus</taxon>
    </lineage>
</organism>
<sequence>MTRLDLEGWTLRALPPRTWIDWHDHARHQLIYPSRGVLEVSTGAGAWVVPPHRAVWIPATMPHAHRAHGHTEMRTLLFEPAVNPLRLDEPTVLAVTPLLREVIVALTDDTGLTGRQRHNLETVALDQLCRVEALALRLPAPADPRLRDLTAILADDPADRRTLAELGRAVGASERTLSRLFRDQTGMTFPQWRAQLRLHHSLTLLATGAPVTEVATSSGFRSPSAFIDAFRQAFGVTPGRYAGGSGPR</sequence>
<dbReference type="Pfam" id="PF12833">
    <property type="entry name" value="HTH_18"/>
    <property type="match status" value="1"/>
</dbReference>
<dbReference type="InterPro" id="IPR014710">
    <property type="entry name" value="RmlC-like_jellyroll"/>
</dbReference>
<gene>
    <name evidence="5" type="ORF">GCM10010151_67610</name>
</gene>
<dbReference type="PROSITE" id="PS00041">
    <property type="entry name" value="HTH_ARAC_FAMILY_1"/>
    <property type="match status" value="1"/>
</dbReference>
<evidence type="ECO:0000256" key="2">
    <source>
        <dbReference type="ARBA" id="ARBA00023125"/>
    </source>
</evidence>
<dbReference type="PROSITE" id="PS01124">
    <property type="entry name" value="HTH_ARAC_FAMILY_2"/>
    <property type="match status" value="1"/>
</dbReference>
<dbReference type="InterPro" id="IPR009057">
    <property type="entry name" value="Homeodomain-like_sf"/>
</dbReference>
<dbReference type="CDD" id="cd06124">
    <property type="entry name" value="cupin_NimR-like_N"/>
    <property type="match status" value="1"/>
</dbReference>
<dbReference type="Proteomes" id="UP001501822">
    <property type="component" value="Unassembled WGS sequence"/>
</dbReference>
<protein>
    <submittedName>
        <fullName evidence="5">Helix-turn-helix transcriptional regulator</fullName>
    </submittedName>
</protein>
<name>A0ABP3HD89_9ACTN</name>
<evidence type="ECO:0000256" key="3">
    <source>
        <dbReference type="ARBA" id="ARBA00023163"/>
    </source>
</evidence>
<evidence type="ECO:0000313" key="6">
    <source>
        <dbReference type="Proteomes" id="UP001501822"/>
    </source>
</evidence>
<dbReference type="InterPro" id="IPR018062">
    <property type="entry name" value="HTH_AraC-typ_CS"/>
</dbReference>
<keyword evidence="6" id="KW-1185">Reference proteome</keyword>
<dbReference type="PANTHER" id="PTHR11019">
    <property type="entry name" value="HTH-TYPE TRANSCRIPTIONAL REGULATOR NIMR"/>
    <property type="match status" value="1"/>
</dbReference>
<dbReference type="Gene3D" id="2.60.120.10">
    <property type="entry name" value="Jelly Rolls"/>
    <property type="match status" value="1"/>
</dbReference>
<dbReference type="Gene3D" id="1.10.10.60">
    <property type="entry name" value="Homeodomain-like"/>
    <property type="match status" value="1"/>
</dbReference>
<dbReference type="PRINTS" id="PR00032">
    <property type="entry name" value="HTHARAC"/>
</dbReference>
<feature type="domain" description="HTH araC/xylS-type" evidence="4">
    <location>
        <begin position="147"/>
        <end position="244"/>
    </location>
</feature>
<keyword evidence="3" id="KW-0804">Transcription</keyword>
<keyword evidence="2" id="KW-0238">DNA-binding</keyword>
<dbReference type="InterPro" id="IPR018060">
    <property type="entry name" value="HTH_AraC"/>
</dbReference>
<dbReference type="InterPro" id="IPR011051">
    <property type="entry name" value="RmlC_Cupin_sf"/>
</dbReference>
<keyword evidence="1" id="KW-0805">Transcription regulation</keyword>